<evidence type="ECO:0000259" key="2">
    <source>
        <dbReference type="Pfam" id="PF20703"/>
    </source>
</evidence>
<protein>
    <submittedName>
        <fullName evidence="3">ATP-binding protein</fullName>
    </submittedName>
</protein>
<comment type="caution">
    <text evidence="3">The sequence shown here is derived from an EMBL/GenBank/DDBJ whole genome shotgun (WGS) entry which is preliminary data.</text>
</comment>
<dbReference type="Pfam" id="PF20703">
    <property type="entry name" value="nSTAND1"/>
    <property type="match status" value="2"/>
</dbReference>
<keyword evidence="3" id="KW-0067">ATP-binding</keyword>
<evidence type="ECO:0000313" key="3">
    <source>
        <dbReference type="EMBL" id="MBW8728512.1"/>
    </source>
</evidence>
<feature type="domain" description="Novel STAND NTPase 1" evidence="2">
    <location>
        <begin position="46"/>
        <end position="325"/>
    </location>
</feature>
<evidence type="ECO:0000313" key="4">
    <source>
        <dbReference type="Proteomes" id="UP000700706"/>
    </source>
</evidence>
<gene>
    <name evidence="3" type="ORF">JF625_25635</name>
</gene>
<organism evidence="3 4">
    <name type="scientific">Inquilinus limosus</name>
    <dbReference type="NCBI Taxonomy" id="171674"/>
    <lineage>
        <taxon>Bacteria</taxon>
        <taxon>Pseudomonadati</taxon>
        <taxon>Pseudomonadota</taxon>
        <taxon>Alphaproteobacteria</taxon>
        <taxon>Rhodospirillales</taxon>
        <taxon>Rhodospirillaceae</taxon>
        <taxon>Inquilinus</taxon>
    </lineage>
</organism>
<feature type="domain" description="Novel STAND NTPase 1" evidence="2">
    <location>
        <begin position="353"/>
        <end position="549"/>
    </location>
</feature>
<dbReference type="SUPFAM" id="SSF52540">
    <property type="entry name" value="P-loop containing nucleoside triphosphate hydrolases"/>
    <property type="match status" value="1"/>
</dbReference>
<dbReference type="EMBL" id="JAEKLZ010000418">
    <property type="protein sequence ID" value="MBW8728512.1"/>
    <property type="molecule type" value="Genomic_DNA"/>
</dbReference>
<keyword evidence="1" id="KW-0812">Transmembrane</keyword>
<accession>A0A952KG95</accession>
<dbReference type="InterPro" id="IPR049052">
    <property type="entry name" value="nSTAND1"/>
</dbReference>
<keyword evidence="1" id="KW-0472">Membrane</keyword>
<keyword evidence="3" id="KW-0547">Nucleotide-binding</keyword>
<name>A0A952KG95_9PROT</name>
<proteinExistence type="predicted"/>
<dbReference type="AlphaFoldDB" id="A0A952KG95"/>
<reference evidence="3" key="1">
    <citation type="submission" date="2020-06" db="EMBL/GenBank/DDBJ databases">
        <title>Stable isotope informed genome-resolved metagenomics uncovers potential trophic interactions in rhizosphere soil.</title>
        <authorList>
            <person name="Starr E.P."/>
            <person name="Shi S."/>
            <person name="Blazewicz S.J."/>
            <person name="Koch B.J."/>
            <person name="Probst A.J."/>
            <person name="Hungate B.A."/>
            <person name="Pett-Ridge J."/>
            <person name="Firestone M.K."/>
            <person name="Banfield J.F."/>
        </authorList>
    </citation>
    <scope>NUCLEOTIDE SEQUENCE</scope>
    <source>
        <strain evidence="3">YM_69_17</strain>
    </source>
</reference>
<keyword evidence="1" id="KW-1133">Transmembrane helix</keyword>
<evidence type="ECO:0000256" key="1">
    <source>
        <dbReference type="SAM" id="Phobius"/>
    </source>
</evidence>
<feature type="transmembrane region" description="Helical" evidence="1">
    <location>
        <begin position="683"/>
        <end position="709"/>
    </location>
</feature>
<dbReference type="Proteomes" id="UP000700706">
    <property type="component" value="Unassembled WGS sequence"/>
</dbReference>
<dbReference type="InterPro" id="IPR027417">
    <property type="entry name" value="P-loop_NTPase"/>
</dbReference>
<sequence>MDDARSSRFLGASRLLRRWQELCSGIGLDIRDPERALEVGLTPPRPYPGLRSFAPDDTGLFFARDRQIDGLVERLSRANIMVVLGGSGCGKSSLVRAGLIPRLFAGDAVPGRPGRWYVLELRPGEDPNAALLAAIASQLLTPILEVPDPDAAPGEPTFGQRALAQAFGVEPAGGTDALRERLLRKIAEELFPGSGGSRDLRSLWLNVSALFTLAGAALDRLDEVLSRGLRAGAPNLLILVDQFEEVFRPEVTREGRDNLRRLVEATFEERPSCLFLALTLRSEELHRCAEGGLAGIITDTAYLLGPLDDDTERRDIIVSPARAVIHDWAGIPDGDPGDRDAVPFAAEVVNLLLREVRHLLDTLTHSSDHLPLLQHGLLQIWDSAAERWRRMLAEGGEPDLRIQRGDVEIAMRSDLSTPGWLVRCLNRHADAVYATAVAEAARLMPTIGKDETRDGRAELVLRTLFCAMARRDDRGNWARRFVTARRAAALLDGHGAGTGDTTAAMAAVLTVFQAAGYLNAGRKGDEPIYDVSHEALIRNWARYSDGLREADRIGEALAEVVGNVETGPTPSVRRGILRWVPGWVIRGRNWVMEAAEKRAAEAVPDRFKENVAKVLGPTPSVSRPLAASLLADRAERTSPAMDGATRSPERRKALEQRMLDSIAAVEAPFVLATRYAGRRVSRLLYFVSLLGGFTLLFMGGLIVVGIGWFTVTQTNRELGIANKALHMNAVAAAVRYREAGPDQESPEFRAFELQQAHRQIGTLDPDALGRSERELYLAIGSWEQAARALTGAVAIRVLPAVPATPRSSCSLVLASGERDRPASPPILQQVGSWQLGASFRQAPDVRRIFWRPVSGSLALTDRATPATRGVSLDAAQRGEIEIQPYADTLLCLSSDAQLLMAWPRERLPQFYAIEWHCVRPPDGSSPAARTCAAWDAAVSSLSARLASSNVAAGNDVQGRLRSAWLAVAIDGNTRSPTEAIADYAGPDGSGTLRRGFSFGGAGDRVVADLSPGMLRPFLSAEADPQRGQAACSMPEGPDGCSDEITMGGAPVTVHRWEALPAPPAAGAPTVCGLSACRAYIDVRRQVVPGTASPRVRIAGLSFWTGGPIRRIAATGTTLEFEDAYGVWRTVIVDLEAQHERVRTLAPATVPELEHLSDACQAIYCTEWTKEEAKADGTP</sequence>
<dbReference type="GO" id="GO:0005524">
    <property type="term" value="F:ATP binding"/>
    <property type="evidence" value="ECO:0007669"/>
    <property type="project" value="UniProtKB-KW"/>
</dbReference>